<name>A0A1Y5XJF9_KIBAR</name>
<dbReference type="EMBL" id="FWXV01000002">
    <property type="protein sequence ID" value="SMC98884.1"/>
    <property type="molecule type" value="Genomic_DNA"/>
</dbReference>
<protein>
    <submittedName>
        <fullName evidence="1">Uncharacterized protein</fullName>
    </submittedName>
</protein>
<organism evidence="1 2">
    <name type="scientific">Kibdelosporangium aridum</name>
    <dbReference type="NCBI Taxonomy" id="2030"/>
    <lineage>
        <taxon>Bacteria</taxon>
        <taxon>Bacillati</taxon>
        <taxon>Actinomycetota</taxon>
        <taxon>Actinomycetes</taxon>
        <taxon>Pseudonocardiales</taxon>
        <taxon>Pseudonocardiaceae</taxon>
        <taxon>Kibdelosporangium</taxon>
    </lineage>
</organism>
<evidence type="ECO:0000313" key="2">
    <source>
        <dbReference type="Proteomes" id="UP000192674"/>
    </source>
</evidence>
<sequence>MGYTGVDVDTYASISPDCEIKYTIGVMEVEFMMGKHFTLLADEQSLRQLLRVGALALEELQAAR</sequence>
<dbReference type="Proteomes" id="UP000192674">
    <property type="component" value="Unassembled WGS sequence"/>
</dbReference>
<dbReference type="RefSeq" id="WP_033391287.1">
    <property type="nucleotide sequence ID" value="NZ_FWXV01000002.1"/>
</dbReference>
<proteinExistence type="predicted"/>
<dbReference type="AlphaFoldDB" id="A0A1Y5XJF9"/>
<gene>
    <name evidence="1" type="ORF">SAMN05661093_03599</name>
</gene>
<evidence type="ECO:0000313" key="1">
    <source>
        <dbReference type="EMBL" id="SMC98884.1"/>
    </source>
</evidence>
<accession>A0A1Y5XJF9</accession>
<reference evidence="1 2" key="1">
    <citation type="submission" date="2017-04" db="EMBL/GenBank/DDBJ databases">
        <authorList>
            <person name="Afonso C.L."/>
            <person name="Miller P.J."/>
            <person name="Scott M.A."/>
            <person name="Spackman E."/>
            <person name="Goraichik I."/>
            <person name="Dimitrov K.M."/>
            <person name="Suarez D.L."/>
            <person name="Swayne D.E."/>
        </authorList>
    </citation>
    <scope>NUCLEOTIDE SEQUENCE [LARGE SCALE GENOMIC DNA]</scope>
    <source>
        <strain evidence="1 2">DSM 43828</strain>
    </source>
</reference>
<keyword evidence="2" id="KW-1185">Reference proteome</keyword>